<comment type="caution">
    <text evidence="1">The sequence shown here is derived from an EMBL/GenBank/DDBJ whole genome shotgun (WGS) entry which is preliminary data.</text>
</comment>
<evidence type="ECO:0000313" key="2">
    <source>
        <dbReference type="Proteomes" id="UP000178106"/>
    </source>
</evidence>
<dbReference type="EMBL" id="MHLU01000155">
    <property type="protein sequence ID" value="OGZ16955.1"/>
    <property type="molecule type" value="Genomic_DNA"/>
</dbReference>
<evidence type="ECO:0000313" key="1">
    <source>
        <dbReference type="EMBL" id="OGZ16955.1"/>
    </source>
</evidence>
<sequence length="80" mass="8893">MVVPPSGQKIVFQMPRPSMGCGGSPIKLKKRHLRGEGQRLIGIYRGLEDPIGDTGIHGKIDGDPLHKKKTSIKIEHFFDF</sequence>
<name>A0A1G2DTH3_9BACT</name>
<accession>A0A1G2DTH3</accession>
<dbReference type="AlphaFoldDB" id="A0A1G2DTH3"/>
<gene>
    <name evidence="1" type="ORF">A2494_02715</name>
</gene>
<organism evidence="1 2">
    <name type="scientific">Candidatus Lloydbacteria bacterium RIFOXYC12_FULL_46_25</name>
    <dbReference type="NCBI Taxonomy" id="1798670"/>
    <lineage>
        <taxon>Bacteria</taxon>
        <taxon>Candidatus Lloydiibacteriota</taxon>
    </lineage>
</organism>
<proteinExistence type="predicted"/>
<protein>
    <submittedName>
        <fullName evidence="1">Uncharacterized protein</fullName>
    </submittedName>
</protein>
<reference evidence="1 2" key="1">
    <citation type="journal article" date="2016" name="Nat. Commun.">
        <title>Thousands of microbial genomes shed light on interconnected biogeochemical processes in an aquifer system.</title>
        <authorList>
            <person name="Anantharaman K."/>
            <person name="Brown C.T."/>
            <person name="Hug L.A."/>
            <person name="Sharon I."/>
            <person name="Castelle C.J."/>
            <person name="Probst A.J."/>
            <person name="Thomas B.C."/>
            <person name="Singh A."/>
            <person name="Wilkins M.J."/>
            <person name="Karaoz U."/>
            <person name="Brodie E.L."/>
            <person name="Williams K.H."/>
            <person name="Hubbard S.S."/>
            <person name="Banfield J.F."/>
        </authorList>
    </citation>
    <scope>NUCLEOTIDE SEQUENCE [LARGE SCALE GENOMIC DNA]</scope>
</reference>
<dbReference type="Proteomes" id="UP000178106">
    <property type="component" value="Unassembled WGS sequence"/>
</dbReference>